<dbReference type="GO" id="GO:0046872">
    <property type="term" value="F:metal ion binding"/>
    <property type="evidence" value="ECO:0007669"/>
    <property type="project" value="UniProtKB-KW"/>
</dbReference>
<name>A0A7V2F7K2_RHOMR</name>
<comment type="caution">
    <text evidence="4">The sequence shown here is derived from an EMBL/GenBank/DDBJ whole genome shotgun (WGS) entry which is preliminary data.</text>
</comment>
<sequence>MEIVLPESGLRLVPRKIICVGKNYARHAAELQSTVPEEPLLFLKPSTALVGPEGTVWLPPQSREVHHEVELVVVIGREGKSIPEAKALDYVAGYALGLDMTARDLQQQARQRGYPWAVSKGFDTFAPLGPIVPASEVPDPQRVQLRLCVNGRLRQEGSTADMVFSVQQLIAYCSEIFTLQPGDLLFTGTPEGVAPVEDGDVLEASSDLLPAFRVYVRRR</sequence>
<reference evidence="4" key="1">
    <citation type="journal article" date="2020" name="mSystems">
        <title>Genome- and Community-Level Interaction Insights into Carbon Utilization and Element Cycling Functions of Hydrothermarchaeota in Hydrothermal Sediment.</title>
        <authorList>
            <person name="Zhou Z."/>
            <person name="Liu Y."/>
            <person name="Xu W."/>
            <person name="Pan J."/>
            <person name="Luo Z.H."/>
            <person name="Li M."/>
        </authorList>
    </citation>
    <scope>NUCLEOTIDE SEQUENCE [LARGE SCALE GENOMIC DNA]</scope>
    <source>
        <strain evidence="4">SpSt-143</strain>
    </source>
</reference>
<dbReference type="InterPro" id="IPR011234">
    <property type="entry name" value="Fumarylacetoacetase-like_C"/>
</dbReference>
<dbReference type="SUPFAM" id="SSF56529">
    <property type="entry name" value="FAH"/>
    <property type="match status" value="1"/>
</dbReference>
<comment type="similarity">
    <text evidence="1">Belongs to the FAH family.</text>
</comment>
<proteinExistence type="inferred from homology"/>
<dbReference type="Gene3D" id="3.90.850.10">
    <property type="entry name" value="Fumarylacetoacetase-like, C-terminal domain"/>
    <property type="match status" value="1"/>
</dbReference>
<evidence type="ECO:0000256" key="1">
    <source>
        <dbReference type="ARBA" id="ARBA00010211"/>
    </source>
</evidence>
<keyword evidence="4" id="KW-0378">Hydrolase</keyword>
<keyword evidence="2" id="KW-0479">Metal-binding</keyword>
<protein>
    <submittedName>
        <fullName evidence="4">Fumarylacetoacetate hydrolase family protein</fullName>
    </submittedName>
</protein>
<dbReference type="NCBIfam" id="NF007967">
    <property type="entry name" value="PRK10691.1"/>
    <property type="match status" value="1"/>
</dbReference>
<dbReference type="PANTHER" id="PTHR11820:SF7">
    <property type="entry name" value="ACYLPYRUVASE FAHD1, MITOCHONDRIAL"/>
    <property type="match status" value="1"/>
</dbReference>
<dbReference type="AlphaFoldDB" id="A0A7V2F7K2"/>
<evidence type="ECO:0000259" key="3">
    <source>
        <dbReference type="Pfam" id="PF01557"/>
    </source>
</evidence>
<gene>
    <name evidence="4" type="ORF">ENO59_07895</name>
</gene>
<feature type="domain" description="Fumarylacetoacetase-like C-terminal" evidence="3">
    <location>
        <begin position="16"/>
        <end position="213"/>
    </location>
</feature>
<accession>A0A7V2F7K2</accession>
<organism evidence="4">
    <name type="scientific">Rhodothermus marinus</name>
    <name type="common">Rhodothermus obamensis</name>
    <dbReference type="NCBI Taxonomy" id="29549"/>
    <lineage>
        <taxon>Bacteria</taxon>
        <taxon>Pseudomonadati</taxon>
        <taxon>Rhodothermota</taxon>
        <taxon>Rhodothermia</taxon>
        <taxon>Rhodothermales</taxon>
        <taxon>Rhodothermaceae</taxon>
        <taxon>Rhodothermus</taxon>
    </lineage>
</organism>
<dbReference type="FunFam" id="3.90.850.10:FF:000003">
    <property type="entry name" value="Fumarylacetoacetate hydrolase domain-containing 1"/>
    <property type="match status" value="1"/>
</dbReference>
<dbReference type="EMBL" id="DSGB01000005">
    <property type="protein sequence ID" value="HER96425.1"/>
    <property type="molecule type" value="Genomic_DNA"/>
</dbReference>
<evidence type="ECO:0000256" key="2">
    <source>
        <dbReference type="ARBA" id="ARBA00022723"/>
    </source>
</evidence>
<dbReference type="GO" id="GO:0019752">
    <property type="term" value="P:carboxylic acid metabolic process"/>
    <property type="evidence" value="ECO:0007669"/>
    <property type="project" value="UniProtKB-ARBA"/>
</dbReference>
<dbReference type="InterPro" id="IPR036663">
    <property type="entry name" value="Fumarylacetoacetase_C_sf"/>
</dbReference>
<dbReference type="Pfam" id="PF01557">
    <property type="entry name" value="FAA_hydrolase"/>
    <property type="match status" value="1"/>
</dbReference>
<dbReference type="GO" id="GO:0018773">
    <property type="term" value="F:acetylpyruvate hydrolase activity"/>
    <property type="evidence" value="ECO:0007669"/>
    <property type="project" value="TreeGrafter"/>
</dbReference>
<dbReference type="PANTHER" id="PTHR11820">
    <property type="entry name" value="ACYLPYRUVASE"/>
    <property type="match status" value="1"/>
</dbReference>
<evidence type="ECO:0000313" key="4">
    <source>
        <dbReference type="EMBL" id="HER96425.1"/>
    </source>
</evidence>